<sequence length="265" mass="29707">MLLFFDIDGTLFDDSRKLPASVLPSLEKAHENGHLIFINTGRTLCNLDHRLDGFPVDGWIMGCGTRIVFRGETLQSMEYDPARTLRLRQVFLDLEIPVVYECDTAMYFDPLSPAHPAIPIFRNYARKNGIDRDVTETDPEFRAVKMFCFSDTRDLIDRLEEATAAVGLPYTAIDRGKGGWEVIPAAYSKGTGIDVIRQKLNVAFEDCYAFGDSRNDMTMFEHVGHSIAMGNAPEDVKAACSWTTARPEDDGIKKAMIHFGIIADE</sequence>
<gene>
    <name evidence="1" type="ORF">JYE49_08455</name>
</gene>
<dbReference type="Proteomes" id="UP000682782">
    <property type="component" value="Chromosome"/>
</dbReference>
<accession>A0AC61N3H8</accession>
<evidence type="ECO:0000313" key="1">
    <source>
        <dbReference type="EMBL" id="QUC65911.1"/>
    </source>
</evidence>
<organism evidence="1 2">
    <name type="scientific">Aristaeella hokkaidonensis</name>
    <dbReference type="NCBI Taxonomy" id="3046382"/>
    <lineage>
        <taxon>Bacteria</taxon>
        <taxon>Bacillati</taxon>
        <taxon>Bacillota</taxon>
        <taxon>Clostridia</taxon>
        <taxon>Eubacteriales</taxon>
        <taxon>Aristaeellaceae</taxon>
        <taxon>Aristaeella</taxon>
    </lineage>
</organism>
<dbReference type="EMBL" id="CP068393">
    <property type="protein sequence ID" value="QUC65911.1"/>
    <property type="molecule type" value="Genomic_DNA"/>
</dbReference>
<proteinExistence type="predicted"/>
<name>A0AC61N3H8_9FIRM</name>
<keyword evidence="2" id="KW-1185">Reference proteome</keyword>
<protein>
    <submittedName>
        <fullName evidence="1">HAD family phosphatase</fullName>
    </submittedName>
</protein>
<reference evidence="1" key="1">
    <citation type="submission" date="2021-01" db="EMBL/GenBank/DDBJ databases">
        <title>Complete genome sequence of Clostridiales bacterium R-7.</title>
        <authorList>
            <person name="Mahoney-Kurpe S.C."/>
            <person name="Palevich N."/>
            <person name="Koike S."/>
            <person name="Moon C.D."/>
            <person name="Attwood G.T."/>
        </authorList>
    </citation>
    <scope>NUCLEOTIDE SEQUENCE</scope>
    <source>
        <strain evidence="1">R-7</strain>
    </source>
</reference>
<evidence type="ECO:0000313" key="2">
    <source>
        <dbReference type="Proteomes" id="UP000682782"/>
    </source>
</evidence>